<dbReference type="InterPro" id="IPR036890">
    <property type="entry name" value="HATPase_C_sf"/>
</dbReference>
<dbReference type="GO" id="GO:0006355">
    <property type="term" value="P:regulation of DNA-templated transcription"/>
    <property type="evidence" value="ECO:0007669"/>
    <property type="project" value="InterPro"/>
</dbReference>
<dbReference type="InterPro" id="IPR050736">
    <property type="entry name" value="Sensor_HK_Regulatory"/>
</dbReference>
<keyword evidence="12" id="KW-0067">ATP-binding</keyword>
<dbReference type="Gene3D" id="1.10.287.130">
    <property type="match status" value="1"/>
</dbReference>
<gene>
    <name evidence="12" type="ORF">QYS49_07085</name>
</gene>
<evidence type="ECO:0000259" key="10">
    <source>
        <dbReference type="PROSITE" id="PS50112"/>
    </source>
</evidence>
<keyword evidence="5" id="KW-0418">Kinase</keyword>
<dbReference type="AlphaFoldDB" id="A0AA49GCQ0"/>
<dbReference type="Proteomes" id="UP001230496">
    <property type="component" value="Chromosome"/>
</dbReference>
<dbReference type="KEGG" id="msaa:QYS49_07085"/>
<evidence type="ECO:0000259" key="11">
    <source>
        <dbReference type="PROSITE" id="PS50113"/>
    </source>
</evidence>
<dbReference type="RefSeq" id="WP_308349989.1">
    <property type="nucleotide sequence ID" value="NZ_CP129971.1"/>
</dbReference>
<evidence type="ECO:0000256" key="6">
    <source>
        <dbReference type="ARBA" id="ARBA00023012"/>
    </source>
</evidence>
<dbReference type="Pfam" id="PF02518">
    <property type="entry name" value="HATPase_c"/>
    <property type="match status" value="1"/>
</dbReference>
<dbReference type="SMART" id="SM00091">
    <property type="entry name" value="PAS"/>
    <property type="match status" value="1"/>
</dbReference>
<evidence type="ECO:0000256" key="5">
    <source>
        <dbReference type="ARBA" id="ARBA00022777"/>
    </source>
</evidence>
<feature type="domain" description="PAS" evidence="10">
    <location>
        <begin position="115"/>
        <end position="168"/>
    </location>
</feature>
<dbReference type="SUPFAM" id="SSF47384">
    <property type="entry name" value="Homodimeric domain of signal transducing histidine kinase"/>
    <property type="match status" value="1"/>
</dbReference>
<evidence type="ECO:0000256" key="3">
    <source>
        <dbReference type="ARBA" id="ARBA00022553"/>
    </source>
</evidence>
<keyword evidence="12" id="KW-0547">Nucleotide-binding</keyword>
<sequence>MRGNLNQSYRNSVVLLAPVILLFGMFFYELRPGYNLITIAYLIVLPFILLLSGSKKYAVFIGVLTTIFIIAGYLLSDFNGKTILTNNRILAGITVWMIICFSVWYRHTLKNERKAKKHLNAIFENATEGIIVTDIKGDIRMVNPHALELFGYNEMELKGRKIEQLIPDRFSKSHIKHRNNFSNFPHNRAMGEGLELFGKRKDGTEFMAEISLGHFRENNKLYVIAFITDITERKQNLQKINRLNEELEARVQDRTKKLSEAYKIMEDSNTELQKEIIAREIAEKNLVDSQRLYEAMARHFPNGIIGIMNKDMNYLLVDGTRLYEERLDKAIFLEGKVFDNLHTSEKIAVESELKKSFKGETITFEVLIKNNFYNVKAVPLPENNNSIDKILIVITNINTTKRNELTLIKNLEREKELGKLKSRFVSTASHEFRTPLSTILTSAYLLKNHKGKDYEKVKDLHILRINKSVNNLTEILNDFLSLSKLEEGKVETSYSLIDIESYLLDIKNEMSLQKQISQFLEYKHNGIRKIETDKKILRNIVLNVLSNAIKYSKEDGVIQFSSVVNSEKLIIKVQDQGIGIPEEDLPHIFQRFYRADNASYIQGTGLGLNIVKKYVALLDGEIHFKSKLNEGSTFTVELPIIPFSNGNPLSRN</sequence>
<dbReference type="InterPro" id="IPR036097">
    <property type="entry name" value="HisK_dim/P_sf"/>
</dbReference>
<dbReference type="InterPro" id="IPR005467">
    <property type="entry name" value="His_kinase_dom"/>
</dbReference>
<keyword evidence="8" id="KW-1133">Transmembrane helix</keyword>
<dbReference type="GO" id="GO:0000155">
    <property type="term" value="F:phosphorelay sensor kinase activity"/>
    <property type="evidence" value="ECO:0007669"/>
    <property type="project" value="InterPro"/>
</dbReference>
<evidence type="ECO:0000256" key="1">
    <source>
        <dbReference type="ARBA" id="ARBA00000085"/>
    </source>
</evidence>
<evidence type="ECO:0000256" key="8">
    <source>
        <dbReference type="SAM" id="Phobius"/>
    </source>
</evidence>
<evidence type="ECO:0000313" key="12">
    <source>
        <dbReference type="EMBL" id="WKK76989.2"/>
    </source>
</evidence>
<dbReference type="InterPro" id="IPR000014">
    <property type="entry name" value="PAS"/>
</dbReference>
<dbReference type="InterPro" id="IPR004358">
    <property type="entry name" value="Sig_transdc_His_kin-like_C"/>
</dbReference>
<organism evidence="12 13">
    <name type="scientific">Marivirga salinarum</name>
    <dbReference type="NCBI Taxonomy" id="3059078"/>
    <lineage>
        <taxon>Bacteria</taxon>
        <taxon>Pseudomonadati</taxon>
        <taxon>Bacteroidota</taxon>
        <taxon>Cytophagia</taxon>
        <taxon>Cytophagales</taxon>
        <taxon>Marivirgaceae</taxon>
        <taxon>Marivirga</taxon>
    </lineage>
</organism>
<dbReference type="Gene3D" id="3.30.450.20">
    <property type="entry name" value="PAS domain"/>
    <property type="match status" value="1"/>
</dbReference>
<comment type="catalytic activity">
    <reaction evidence="1">
        <text>ATP + protein L-histidine = ADP + protein N-phospho-L-histidine.</text>
        <dbReference type="EC" id="2.7.13.3"/>
    </reaction>
</comment>
<protein>
    <recommendedName>
        <fullName evidence="2">histidine kinase</fullName>
        <ecNumber evidence="2">2.7.13.3</ecNumber>
    </recommendedName>
</protein>
<name>A0AA49GCQ0_9BACT</name>
<evidence type="ECO:0000256" key="4">
    <source>
        <dbReference type="ARBA" id="ARBA00022679"/>
    </source>
</evidence>
<dbReference type="CDD" id="cd00082">
    <property type="entry name" value="HisKA"/>
    <property type="match status" value="1"/>
</dbReference>
<keyword evidence="8" id="KW-0812">Transmembrane</keyword>
<dbReference type="PROSITE" id="PS50113">
    <property type="entry name" value="PAC"/>
    <property type="match status" value="1"/>
</dbReference>
<dbReference type="EC" id="2.7.13.3" evidence="2"/>
<feature type="transmembrane region" description="Helical" evidence="8">
    <location>
        <begin position="88"/>
        <end position="107"/>
    </location>
</feature>
<dbReference type="EMBL" id="CP129971">
    <property type="protein sequence ID" value="WKK76989.2"/>
    <property type="molecule type" value="Genomic_DNA"/>
</dbReference>
<keyword evidence="3" id="KW-0597">Phosphoprotein</keyword>
<dbReference type="PRINTS" id="PR00344">
    <property type="entry name" value="BCTRLSENSOR"/>
</dbReference>
<keyword evidence="13" id="KW-1185">Reference proteome</keyword>
<dbReference type="SMART" id="SM00388">
    <property type="entry name" value="HisKA"/>
    <property type="match status" value="1"/>
</dbReference>
<feature type="domain" description="PAC" evidence="11">
    <location>
        <begin position="192"/>
        <end position="242"/>
    </location>
</feature>
<dbReference type="SMART" id="SM00387">
    <property type="entry name" value="HATPase_c"/>
    <property type="match status" value="1"/>
</dbReference>
<feature type="transmembrane region" description="Helical" evidence="8">
    <location>
        <begin position="12"/>
        <end position="28"/>
    </location>
</feature>
<feature type="domain" description="Histidine kinase" evidence="9">
    <location>
        <begin position="427"/>
        <end position="642"/>
    </location>
</feature>
<evidence type="ECO:0000256" key="2">
    <source>
        <dbReference type="ARBA" id="ARBA00012438"/>
    </source>
</evidence>
<evidence type="ECO:0000313" key="13">
    <source>
        <dbReference type="Proteomes" id="UP001230496"/>
    </source>
</evidence>
<dbReference type="SUPFAM" id="SSF55874">
    <property type="entry name" value="ATPase domain of HSP90 chaperone/DNA topoisomerase II/histidine kinase"/>
    <property type="match status" value="1"/>
</dbReference>
<dbReference type="SUPFAM" id="SSF55785">
    <property type="entry name" value="PYP-like sensor domain (PAS domain)"/>
    <property type="match status" value="1"/>
</dbReference>
<dbReference type="Pfam" id="PF00989">
    <property type="entry name" value="PAS"/>
    <property type="match status" value="1"/>
</dbReference>
<keyword evidence="6" id="KW-0902">Two-component regulatory system</keyword>
<dbReference type="InterPro" id="IPR013767">
    <property type="entry name" value="PAS_fold"/>
</dbReference>
<proteinExistence type="predicted"/>
<keyword evidence="7" id="KW-0175">Coiled coil</keyword>
<dbReference type="CDD" id="cd00075">
    <property type="entry name" value="HATPase"/>
    <property type="match status" value="1"/>
</dbReference>
<dbReference type="Pfam" id="PF00512">
    <property type="entry name" value="HisKA"/>
    <property type="match status" value="1"/>
</dbReference>
<dbReference type="CDD" id="cd00130">
    <property type="entry name" value="PAS"/>
    <property type="match status" value="1"/>
</dbReference>
<dbReference type="FunFam" id="3.30.565.10:FF:000006">
    <property type="entry name" value="Sensor histidine kinase WalK"/>
    <property type="match status" value="1"/>
</dbReference>
<dbReference type="Gene3D" id="3.30.565.10">
    <property type="entry name" value="Histidine kinase-like ATPase, C-terminal domain"/>
    <property type="match status" value="1"/>
</dbReference>
<dbReference type="InterPro" id="IPR003594">
    <property type="entry name" value="HATPase_dom"/>
</dbReference>
<dbReference type="InterPro" id="IPR000700">
    <property type="entry name" value="PAS-assoc_C"/>
</dbReference>
<dbReference type="PROSITE" id="PS50112">
    <property type="entry name" value="PAS"/>
    <property type="match status" value="1"/>
</dbReference>
<keyword evidence="8" id="KW-0472">Membrane</keyword>
<dbReference type="NCBIfam" id="TIGR00229">
    <property type="entry name" value="sensory_box"/>
    <property type="match status" value="1"/>
</dbReference>
<feature type="transmembrane region" description="Helical" evidence="8">
    <location>
        <begin position="58"/>
        <end position="76"/>
    </location>
</feature>
<dbReference type="InterPro" id="IPR035965">
    <property type="entry name" value="PAS-like_dom_sf"/>
</dbReference>
<feature type="coiled-coil region" evidence="7">
    <location>
        <begin position="230"/>
        <end position="275"/>
    </location>
</feature>
<evidence type="ECO:0000259" key="9">
    <source>
        <dbReference type="PROSITE" id="PS50109"/>
    </source>
</evidence>
<keyword evidence="4" id="KW-0808">Transferase</keyword>
<dbReference type="PANTHER" id="PTHR43711">
    <property type="entry name" value="TWO-COMPONENT HISTIDINE KINASE"/>
    <property type="match status" value="1"/>
</dbReference>
<dbReference type="GO" id="GO:0005524">
    <property type="term" value="F:ATP binding"/>
    <property type="evidence" value="ECO:0007669"/>
    <property type="project" value="UniProtKB-KW"/>
</dbReference>
<evidence type="ECO:0000256" key="7">
    <source>
        <dbReference type="SAM" id="Coils"/>
    </source>
</evidence>
<accession>A0AA49GCQ0</accession>
<dbReference type="PROSITE" id="PS50109">
    <property type="entry name" value="HIS_KIN"/>
    <property type="match status" value="1"/>
</dbReference>
<dbReference type="InterPro" id="IPR003661">
    <property type="entry name" value="HisK_dim/P_dom"/>
</dbReference>
<feature type="transmembrane region" description="Helical" evidence="8">
    <location>
        <begin position="34"/>
        <end position="51"/>
    </location>
</feature>
<dbReference type="PANTHER" id="PTHR43711:SF26">
    <property type="entry name" value="SENSOR HISTIDINE KINASE RCSC"/>
    <property type="match status" value="1"/>
</dbReference>
<reference evidence="12 13" key="1">
    <citation type="submission" date="2023-08" db="EMBL/GenBank/DDBJ databases">
        <title>Comparative genomics and taxonomic characterization of three novel marine species of genus Marivirga.</title>
        <authorList>
            <person name="Muhammad N."/>
            <person name="Kim S.-G."/>
        </authorList>
    </citation>
    <scope>NUCLEOTIDE SEQUENCE [LARGE SCALE GENOMIC DNA]</scope>
    <source>
        <strain evidence="12 13">BDSF4-3</strain>
    </source>
</reference>